<dbReference type="EMBL" id="JAQIZT010000005">
    <property type="protein sequence ID" value="KAJ6997844.1"/>
    <property type="molecule type" value="Genomic_DNA"/>
</dbReference>
<evidence type="ECO:0000313" key="3">
    <source>
        <dbReference type="Proteomes" id="UP001164929"/>
    </source>
</evidence>
<keyword evidence="3" id="KW-1185">Reference proteome</keyword>
<dbReference type="Proteomes" id="UP001164929">
    <property type="component" value="Chromosome 5"/>
</dbReference>
<feature type="compositionally biased region" description="Basic and acidic residues" evidence="1">
    <location>
        <begin position="1"/>
        <end position="20"/>
    </location>
</feature>
<reference evidence="2" key="1">
    <citation type="journal article" date="2023" name="Mol. Ecol. Resour.">
        <title>Chromosome-level genome assembly of a triploid poplar Populus alba 'Berolinensis'.</title>
        <authorList>
            <person name="Chen S."/>
            <person name="Yu Y."/>
            <person name="Wang X."/>
            <person name="Wang S."/>
            <person name="Zhang T."/>
            <person name="Zhou Y."/>
            <person name="He R."/>
            <person name="Meng N."/>
            <person name="Wang Y."/>
            <person name="Liu W."/>
            <person name="Liu Z."/>
            <person name="Liu J."/>
            <person name="Guo Q."/>
            <person name="Huang H."/>
            <person name="Sederoff R.R."/>
            <person name="Wang G."/>
            <person name="Qu G."/>
            <person name="Chen S."/>
        </authorList>
    </citation>
    <scope>NUCLEOTIDE SEQUENCE</scope>
    <source>
        <strain evidence="2">SC-2020</strain>
    </source>
</reference>
<accession>A0AAD6QW85</accession>
<evidence type="ECO:0000256" key="1">
    <source>
        <dbReference type="SAM" id="MobiDB-lite"/>
    </source>
</evidence>
<name>A0AAD6QW85_9ROSI</name>
<evidence type="ECO:0000313" key="2">
    <source>
        <dbReference type="EMBL" id="KAJ6997844.1"/>
    </source>
</evidence>
<sequence>MAIRASRKEDQPSIRQESRWKYSTIVT</sequence>
<dbReference type="AlphaFoldDB" id="A0AAD6QW85"/>
<comment type="caution">
    <text evidence="2">The sequence shown here is derived from an EMBL/GenBank/DDBJ whole genome shotgun (WGS) entry which is preliminary data.</text>
</comment>
<proteinExistence type="predicted"/>
<feature type="region of interest" description="Disordered" evidence="1">
    <location>
        <begin position="1"/>
        <end position="27"/>
    </location>
</feature>
<gene>
    <name evidence="2" type="ORF">NC653_014164</name>
</gene>
<protein>
    <submittedName>
        <fullName evidence="2">Uncharacterized protein</fullName>
    </submittedName>
</protein>
<organism evidence="2 3">
    <name type="scientific">Populus alba x Populus x berolinensis</name>
    <dbReference type="NCBI Taxonomy" id="444605"/>
    <lineage>
        <taxon>Eukaryota</taxon>
        <taxon>Viridiplantae</taxon>
        <taxon>Streptophyta</taxon>
        <taxon>Embryophyta</taxon>
        <taxon>Tracheophyta</taxon>
        <taxon>Spermatophyta</taxon>
        <taxon>Magnoliopsida</taxon>
        <taxon>eudicotyledons</taxon>
        <taxon>Gunneridae</taxon>
        <taxon>Pentapetalae</taxon>
        <taxon>rosids</taxon>
        <taxon>fabids</taxon>
        <taxon>Malpighiales</taxon>
        <taxon>Salicaceae</taxon>
        <taxon>Saliceae</taxon>
        <taxon>Populus</taxon>
    </lineage>
</organism>